<gene>
    <name evidence="4" type="primary">LOC106753269</name>
</gene>
<accession>A0A3Q0EWJ6</accession>
<dbReference type="PANTHER" id="PTHR46236:SF35">
    <property type="entry name" value="MATH DOMAIN-CONTAINING PROTEIN"/>
    <property type="match status" value="1"/>
</dbReference>
<dbReference type="Proteomes" id="UP000087766">
    <property type="component" value="Chromosome 2"/>
</dbReference>
<dbReference type="GeneID" id="106753269"/>
<reference evidence="4" key="2">
    <citation type="submission" date="2025-08" db="UniProtKB">
        <authorList>
            <consortium name="RefSeq"/>
        </authorList>
    </citation>
    <scope>IDENTIFICATION</scope>
    <source>
        <tissue evidence="4">Leaf</tissue>
    </source>
</reference>
<dbReference type="PANTHER" id="PTHR46236">
    <property type="entry name" value="TRAF-LIKE SUPERFAMILY PROTEIN"/>
    <property type="match status" value="1"/>
</dbReference>
<evidence type="ECO:0000313" key="3">
    <source>
        <dbReference type="Proteomes" id="UP000087766"/>
    </source>
</evidence>
<dbReference type="AlphaFoldDB" id="A0A3Q0EWJ6"/>
<evidence type="ECO:0000256" key="1">
    <source>
        <dbReference type="ARBA" id="ARBA00023054"/>
    </source>
</evidence>
<dbReference type="CDD" id="cd00121">
    <property type="entry name" value="MATH"/>
    <property type="match status" value="1"/>
</dbReference>
<proteinExistence type="predicted"/>
<dbReference type="PROSITE" id="PS50144">
    <property type="entry name" value="MATH"/>
    <property type="match status" value="1"/>
</dbReference>
<evidence type="ECO:0000259" key="2">
    <source>
        <dbReference type="PROSITE" id="PS50144"/>
    </source>
</evidence>
<name>A0A3Q0EWJ6_VIGRR</name>
<dbReference type="InterPro" id="IPR050804">
    <property type="entry name" value="MCC"/>
</dbReference>
<organism evidence="3 4">
    <name type="scientific">Vigna radiata var. radiata</name>
    <name type="common">Mung bean</name>
    <name type="synonym">Phaseolus aureus</name>
    <dbReference type="NCBI Taxonomy" id="3916"/>
    <lineage>
        <taxon>Eukaryota</taxon>
        <taxon>Viridiplantae</taxon>
        <taxon>Streptophyta</taxon>
        <taxon>Embryophyta</taxon>
        <taxon>Tracheophyta</taxon>
        <taxon>Spermatophyta</taxon>
        <taxon>Magnoliopsida</taxon>
        <taxon>eudicotyledons</taxon>
        <taxon>Gunneridae</taxon>
        <taxon>Pentapetalae</taxon>
        <taxon>rosids</taxon>
        <taxon>fabids</taxon>
        <taxon>Fabales</taxon>
        <taxon>Fabaceae</taxon>
        <taxon>Papilionoideae</taxon>
        <taxon>50 kb inversion clade</taxon>
        <taxon>NPAAA clade</taxon>
        <taxon>indigoferoid/millettioid clade</taxon>
        <taxon>Phaseoleae</taxon>
        <taxon>Vigna</taxon>
    </lineage>
</organism>
<dbReference type="Gene3D" id="2.60.210.10">
    <property type="entry name" value="Apoptosis, Tumor Necrosis Factor Receptor Associated Protein 2, Chain A"/>
    <property type="match status" value="1"/>
</dbReference>
<feature type="domain" description="MATH" evidence="2">
    <location>
        <begin position="11"/>
        <end position="129"/>
    </location>
</feature>
<sequence length="296" mass="35075">MENQNTKHKTFQKFTWTLTNFTKLNSQKLHKNTFSLDGHTWKFLLYPKDIRGHCMTISLDTDVAMPHGWERLVNFKVIVINQLNHERNIIKEFNHKFNSDDCIWNFSCGLWDSNPGFIVNETCIIEVYILLHRLYHLKLVDESVRNINNKLVERIENLLPLEMISTSSFDEMVNYIPLLEEVCSRYPSLIDSKKRKSQKFIEWAFIALGRILHFLNTKKVRDMDDDACNHLQNLWEEVETCGFDLAWLKPHVQFALDMKTCVQKVLAIKRLEENVTILEKDVTILERIKDFENKND</sequence>
<dbReference type="InterPro" id="IPR002083">
    <property type="entry name" value="MATH/TRAF_dom"/>
</dbReference>
<evidence type="ECO:0000313" key="4">
    <source>
        <dbReference type="RefSeq" id="XP_022634522.1"/>
    </source>
</evidence>
<dbReference type="Pfam" id="PF22486">
    <property type="entry name" value="MATH_2"/>
    <property type="match status" value="1"/>
</dbReference>
<dbReference type="OrthoDB" id="2116871at2759"/>
<dbReference type="KEGG" id="vra:106753269"/>
<reference evidence="3" key="1">
    <citation type="journal article" date="2014" name="Nat. Commun.">
        <title>Genome sequence of mungbean and insights into evolution within Vigna species.</title>
        <authorList>
            <person name="Kang Y.J."/>
            <person name="Kim S.K."/>
            <person name="Kim M.Y."/>
            <person name="Lestari P."/>
            <person name="Kim K.H."/>
            <person name="Ha B.K."/>
            <person name="Jun T.H."/>
            <person name="Hwang W.J."/>
            <person name="Lee T."/>
            <person name="Lee J."/>
            <person name="Shim S."/>
            <person name="Yoon M.Y."/>
            <person name="Jang Y.E."/>
            <person name="Han K.S."/>
            <person name="Taeprayoon P."/>
            <person name="Yoon N."/>
            <person name="Somta P."/>
            <person name="Tanya P."/>
            <person name="Kim K.S."/>
            <person name="Gwag J.G."/>
            <person name="Moon J.K."/>
            <person name="Lee Y.H."/>
            <person name="Park B.S."/>
            <person name="Bombarely A."/>
            <person name="Doyle J.J."/>
            <person name="Jackson S.A."/>
            <person name="Schafleitner R."/>
            <person name="Srinives P."/>
            <person name="Varshney R.K."/>
            <person name="Lee S.H."/>
        </authorList>
    </citation>
    <scope>NUCLEOTIDE SEQUENCE [LARGE SCALE GENOMIC DNA]</scope>
    <source>
        <strain evidence="3">cv. VC1973A</strain>
    </source>
</reference>
<keyword evidence="1" id="KW-0175">Coiled coil</keyword>
<dbReference type="InterPro" id="IPR008974">
    <property type="entry name" value="TRAF-like"/>
</dbReference>
<protein>
    <submittedName>
        <fullName evidence="4">MATH domain and coiled-coil domain-containing protein At3g58200</fullName>
    </submittedName>
</protein>
<dbReference type="RefSeq" id="XP_022634522.1">
    <property type="nucleotide sequence ID" value="XM_022778801.1"/>
</dbReference>
<dbReference type="SUPFAM" id="SSF49599">
    <property type="entry name" value="TRAF domain-like"/>
    <property type="match status" value="1"/>
</dbReference>
<keyword evidence="3" id="KW-1185">Reference proteome</keyword>
<dbReference type="STRING" id="3916.A0A3Q0EWJ6"/>